<evidence type="ECO:0000313" key="5">
    <source>
        <dbReference type="EMBL" id="CAD5116723.1"/>
    </source>
</evidence>
<proteinExistence type="inferred from homology"/>
<comment type="caution">
    <text evidence="5">The sequence shown here is derived from an EMBL/GenBank/DDBJ whole genome shotgun (WGS) entry which is preliminary data.</text>
</comment>
<dbReference type="GO" id="GO:0005094">
    <property type="term" value="F:Rho GDP-dissociation inhibitor activity"/>
    <property type="evidence" value="ECO:0007669"/>
    <property type="project" value="InterPro"/>
</dbReference>
<evidence type="ECO:0000256" key="1">
    <source>
        <dbReference type="ARBA" id="ARBA00004496"/>
    </source>
</evidence>
<keyword evidence="3" id="KW-0343">GTPase activation</keyword>
<dbReference type="PANTHER" id="PTHR10980">
    <property type="entry name" value="RHO GDP-DISSOCIATION INHIBITOR"/>
    <property type="match status" value="1"/>
</dbReference>
<dbReference type="PANTHER" id="PTHR10980:SF3">
    <property type="entry name" value="LD16419P"/>
    <property type="match status" value="1"/>
</dbReference>
<dbReference type="InterPro" id="IPR000406">
    <property type="entry name" value="Rho_GDI"/>
</dbReference>
<evidence type="ECO:0000256" key="3">
    <source>
        <dbReference type="ARBA" id="ARBA00022468"/>
    </source>
</evidence>
<keyword evidence="4" id="KW-0963">Cytoplasm</keyword>
<comment type="similarity">
    <text evidence="2">Belongs to the Rho GDI family.</text>
</comment>
<dbReference type="GO" id="GO:0005096">
    <property type="term" value="F:GTPase activator activity"/>
    <property type="evidence" value="ECO:0007669"/>
    <property type="project" value="UniProtKB-KW"/>
</dbReference>
<evidence type="ECO:0000313" key="6">
    <source>
        <dbReference type="Proteomes" id="UP000549394"/>
    </source>
</evidence>
<dbReference type="Proteomes" id="UP000549394">
    <property type="component" value="Unassembled WGS sequence"/>
</dbReference>
<evidence type="ECO:0000256" key="4">
    <source>
        <dbReference type="ARBA" id="ARBA00022490"/>
    </source>
</evidence>
<dbReference type="Pfam" id="PF02115">
    <property type="entry name" value="Rho_GDI"/>
    <property type="match status" value="1"/>
</dbReference>
<keyword evidence="6" id="KW-1185">Reference proteome</keyword>
<name>A0A7I8VLW8_9ANNE</name>
<dbReference type="InterPro" id="IPR014756">
    <property type="entry name" value="Ig_E-set"/>
</dbReference>
<dbReference type="InterPro" id="IPR024792">
    <property type="entry name" value="RhoGDI_dom_sf"/>
</dbReference>
<sequence>MASNDSDNECDSAGHKYKVPAAATVEEMLKKDQDDESLRKYKESLGLTSEKIILEPSNPNTVIIKTLRLECEGDDACHNQDMDISGKDLSGLKKQPFNLKEGTRYRIAVDFMVQREMVSGLKYTHKVTKAVVTVDNDSEMFGSFAPSKELRTIRSQIRDVPSGFLHRGKYSVKSKFVDDDKKVHAEWEWTLEIKDKWKN</sequence>
<dbReference type="GO" id="GO:0016020">
    <property type="term" value="C:membrane"/>
    <property type="evidence" value="ECO:0007669"/>
    <property type="project" value="TreeGrafter"/>
</dbReference>
<dbReference type="SUPFAM" id="SSF81296">
    <property type="entry name" value="E set domains"/>
    <property type="match status" value="1"/>
</dbReference>
<evidence type="ECO:0000256" key="2">
    <source>
        <dbReference type="ARBA" id="ARBA00009758"/>
    </source>
</evidence>
<comment type="subcellular location">
    <subcellularLocation>
        <location evidence="1">Cytoplasm</location>
    </subcellularLocation>
</comment>
<dbReference type="OrthoDB" id="1683373at2759"/>
<dbReference type="GO" id="GO:0005829">
    <property type="term" value="C:cytosol"/>
    <property type="evidence" value="ECO:0007669"/>
    <property type="project" value="TreeGrafter"/>
</dbReference>
<organism evidence="5 6">
    <name type="scientific">Dimorphilus gyrociliatus</name>
    <dbReference type="NCBI Taxonomy" id="2664684"/>
    <lineage>
        <taxon>Eukaryota</taxon>
        <taxon>Metazoa</taxon>
        <taxon>Spiralia</taxon>
        <taxon>Lophotrochozoa</taxon>
        <taxon>Annelida</taxon>
        <taxon>Polychaeta</taxon>
        <taxon>Polychaeta incertae sedis</taxon>
        <taxon>Dinophilidae</taxon>
        <taxon>Dimorphilus</taxon>
    </lineage>
</organism>
<dbReference type="GO" id="GO:0007266">
    <property type="term" value="P:Rho protein signal transduction"/>
    <property type="evidence" value="ECO:0007669"/>
    <property type="project" value="InterPro"/>
</dbReference>
<dbReference type="Gene3D" id="2.70.50.30">
    <property type="entry name" value="Coagulation Factor XIII, subunit A, domain 1"/>
    <property type="match status" value="1"/>
</dbReference>
<reference evidence="5 6" key="1">
    <citation type="submission" date="2020-08" db="EMBL/GenBank/DDBJ databases">
        <authorList>
            <person name="Hejnol A."/>
        </authorList>
    </citation>
    <scope>NUCLEOTIDE SEQUENCE [LARGE SCALE GENOMIC DNA]</scope>
</reference>
<gene>
    <name evidence="5" type="ORF">DGYR_LOCUS5318</name>
</gene>
<dbReference type="AlphaFoldDB" id="A0A7I8VLW8"/>
<dbReference type="FunFam" id="2.70.50.30:FF:000004">
    <property type="entry name" value="Rho GDP-dissociation inhibitor 1"/>
    <property type="match status" value="1"/>
</dbReference>
<protein>
    <submittedName>
        <fullName evidence="5">DgyrCDS5581</fullName>
    </submittedName>
</protein>
<dbReference type="EMBL" id="CAJFCJ010000006">
    <property type="protein sequence ID" value="CAD5116723.1"/>
    <property type="molecule type" value="Genomic_DNA"/>
</dbReference>
<accession>A0A7I8VLW8</accession>
<dbReference type="PRINTS" id="PR00492">
    <property type="entry name" value="RHOGDI"/>
</dbReference>